<evidence type="ECO:0000256" key="1">
    <source>
        <dbReference type="SAM" id="MobiDB-lite"/>
    </source>
</evidence>
<proteinExistence type="predicted"/>
<protein>
    <submittedName>
        <fullName evidence="2">Uncharacterized protein</fullName>
    </submittedName>
</protein>
<evidence type="ECO:0000313" key="3">
    <source>
        <dbReference type="Proteomes" id="UP001235712"/>
    </source>
</evidence>
<accession>A0ABT9PCG7</accession>
<dbReference type="RefSeq" id="WP_307249479.1">
    <property type="nucleotide sequence ID" value="NZ_JAUSQZ010000001.1"/>
</dbReference>
<feature type="compositionally biased region" description="Acidic residues" evidence="1">
    <location>
        <begin position="1"/>
        <end position="10"/>
    </location>
</feature>
<feature type="region of interest" description="Disordered" evidence="1">
    <location>
        <begin position="1"/>
        <end position="62"/>
    </location>
</feature>
<name>A0ABT9PCG7_9ACTN</name>
<evidence type="ECO:0000313" key="2">
    <source>
        <dbReference type="EMBL" id="MDP9830407.1"/>
    </source>
</evidence>
<reference evidence="2 3" key="1">
    <citation type="submission" date="2023-07" db="EMBL/GenBank/DDBJ databases">
        <title>Sequencing the genomes of 1000 actinobacteria strains.</title>
        <authorList>
            <person name="Klenk H.-P."/>
        </authorList>
    </citation>
    <scope>NUCLEOTIDE SEQUENCE [LARGE SCALE GENOMIC DNA]</scope>
    <source>
        <strain evidence="2 3">DSM 44388</strain>
    </source>
</reference>
<gene>
    <name evidence="2" type="ORF">J2S57_006156</name>
</gene>
<comment type="caution">
    <text evidence="2">The sequence shown here is derived from an EMBL/GenBank/DDBJ whole genome shotgun (WGS) entry which is preliminary data.</text>
</comment>
<organism evidence="2 3">
    <name type="scientific">Kineosporia succinea</name>
    <dbReference type="NCBI Taxonomy" id="84632"/>
    <lineage>
        <taxon>Bacteria</taxon>
        <taxon>Bacillati</taxon>
        <taxon>Actinomycetota</taxon>
        <taxon>Actinomycetes</taxon>
        <taxon>Kineosporiales</taxon>
        <taxon>Kineosporiaceae</taxon>
        <taxon>Kineosporia</taxon>
    </lineage>
</organism>
<sequence>MTQPTDETDGVPDGTNAPDPDADPENLNPRDDRHPEPYTGDPDGDPGNLNPRDTLPGSETSP</sequence>
<keyword evidence="3" id="KW-1185">Reference proteome</keyword>
<dbReference type="EMBL" id="JAUSQZ010000001">
    <property type="protein sequence ID" value="MDP9830407.1"/>
    <property type="molecule type" value="Genomic_DNA"/>
</dbReference>
<dbReference type="Proteomes" id="UP001235712">
    <property type="component" value="Unassembled WGS sequence"/>
</dbReference>